<comment type="caution">
    <text evidence="1">The sequence shown here is derived from an EMBL/GenBank/DDBJ whole genome shotgun (WGS) entry which is preliminary data.</text>
</comment>
<protein>
    <recommendedName>
        <fullName evidence="3">Methyl-accepting chemotaxis protein I (Serine chemoreceptor protein)</fullName>
    </recommendedName>
</protein>
<gene>
    <name evidence="1" type="ORF">PAMC26577_05130</name>
</gene>
<evidence type="ECO:0000313" key="2">
    <source>
        <dbReference type="Proteomes" id="UP000195221"/>
    </source>
</evidence>
<evidence type="ECO:0000313" key="1">
    <source>
        <dbReference type="EMBL" id="OTP78011.1"/>
    </source>
</evidence>
<sequence>MPLFREADAAIQSDIASIRGMDVIINELAGASAQQGDGIEQINVAIA</sequence>
<dbReference type="AlphaFoldDB" id="A0A242N2W5"/>
<organism evidence="1 2">
    <name type="scientific">Caballeronia sordidicola</name>
    <name type="common">Burkholderia sordidicola</name>
    <dbReference type="NCBI Taxonomy" id="196367"/>
    <lineage>
        <taxon>Bacteria</taxon>
        <taxon>Pseudomonadati</taxon>
        <taxon>Pseudomonadota</taxon>
        <taxon>Betaproteobacteria</taxon>
        <taxon>Burkholderiales</taxon>
        <taxon>Burkholderiaceae</taxon>
        <taxon>Caballeronia</taxon>
    </lineage>
</organism>
<accession>A0A242N2W5</accession>
<name>A0A242N2W5_CABSO</name>
<dbReference type="Proteomes" id="UP000195221">
    <property type="component" value="Unassembled WGS sequence"/>
</dbReference>
<dbReference type="EMBL" id="NBTZ01000026">
    <property type="protein sequence ID" value="OTP78011.1"/>
    <property type="molecule type" value="Genomic_DNA"/>
</dbReference>
<proteinExistence type="predicted"/>
<evidence type="ECO:0008006" key="3">
    <source>
        <dbReference type="Google" id="ProtNLM"/>
    </source>
</evidence>
<reference evidence="1 2" key="1">
    <citation type="submission" date="2017-03" db="EMBL/GenBank/DDBJ databases">
        <title>Genome analysis of strain PAMC 26577.</title>
        <authorList>
            <person name="Oh H.-M."/>
            <person name="Yang J.-A."/>
        </authorList>
    </citation>
    <scope>NUCLEOTIDE SEQUENCE [LARGE SCALE GENOMIC DNA]</scope>
    <source>
        <strain evidence="1 2">PAMC 26577</strain>
    </source>
</reference>